<dbReference type="EMBL" id="JAIFRP010000029">
    <property type="protein sequence ID" value="KAK2583906.1"/>
    <property type="molecule type" value="Genomic_DNA"/>
</dbReference>
<sequence>MSNIKAILATVLALLSTAVAHPISRECEVEQNQITCQCDRNQDFYLPGEHNYTNATSLSISSCSTARLLFPHLSEAIHMRQLIVQNISDELIIEVLFGTRNISRFELVNIKKIPLISHEAFNGFQNIGRLEIRNAFVERFEEHFVETNVNELVLVNVTIAHVEGFNFMEKGKNLEIINCEFRNISTTLKFYFSNVKIVNSTFEMQKKGTISIDSDYALLENNVLFNISMEVFASNLIKISGTCGDGTSSLRLESNNTESIRNRLPSGINYSLSKRNNESEPVVQYDNVICIAGNCKCPKTSGQNGSEGMTSSLKIFFIWLTYMTLKCNVV</sequence>
<gene>
    <name evidence="2" type="ORF">KPH14_001177</name>
</gene>
<dbReference type="AlphaFoldDB" id="A0AAD9VR00"/>
<keyword evidence="1" id="KW-0732">Signal</keyword>
<comment type="caution">
    <text evidence="2">The sequence shown here is derived from an EMBL/GenBank/DDBJ whole genome shotgun (WGS) entry which is preliminary data.</text>
</comment>
<dbReference type="SUPFAM" id="SSF52058">
    <property type="entry name" value="L domain-like"/>
    <property type="match status" value="1"/>
</dbReference>
<dbReference type="InterPro" id="IPR011050">
    <property type="entry name" value="Pectin_lyase_fold/virulence"/>
</dbReference>
<feature type="chain" id="PRO_5042232177" evidence="1">
    <location>
        <begin position="21"/>
        <end position="330"/>
    </location>
</feature>
<name>A0AAD9VR00_9HYME</name>
<feature type="signal peptide" evidence="1">
    <location>
        <begin position="1"/>
        <end position="20"/>
    </location>
</feature>
<evidence type="ECO:0000256" key="1">
    <source>
        <dbReference type="SAM" id="SignalP"/>
    </source>
</evidence>
<dbReference type="Proteomes" id="UP001258017">
    <property type="component" value="Unassembled WGS sequence"/>
</dbReference>
<keyword evidence="3" id="KW-1185">Reference proteome</keyword>
<reference evidence="2" key="2">
    <citation type="journal article" date="2023" name="Commun. Biol.">
        <title>Intrasexual cuticular hydrocarbon dimorphism in a wasp sheds light on hydrocarbon biosynthesis genes in Hymenoptera.</title>
        <authorList>
            <person name="Moris V.C."/>
            <person name="Podsiadlowski L."/>
            <person name="Martin S."/>
            <person name="Oeyen J.P."/>
            <person name="Donath A."/>
            <person name="Petersen M."/>
            <person name="Wilbrandt J."/>
            <person name="Misof B."/>
            <person name="Liedtke D."/>
            <person name="Thamm M."/>
            <person name="Scheiner R."/>
            <person name="Schmitt T."/>
            <person name="Niehuis O."/>
        </authorList>
    </citation>
    <scope>NUCLEOTIDE SEQUENCE</scope>
    <source>
        <strain evidence="2">GBR_01_08_01A</strain>
    </source>
</reference>
<accession>A0AAD9VR00</accession>
<protein>
    <submittedName>
        <fullName evidence="2">Uncharacterized protein</fullName>
    </submittedName>
</protein>
<reference evidence="2" key="1">
    <citation type="submission" date="2021-08" db="EMBL/GenBank/DDBJ databases">
        <authorList>
            <person name="Misof B."/>
            <person name="Oliver O."/>
            <person name="Podsiadlowski L."/>
            <person name="Donath A."/>
            <person name="Peters R."/>
            <person name="Mayer C."/>
            <person name="Rust J."/>
            <person name="Gunkel S."/>
            <person name="Lesny P."/>
            <person name="Martin S."/>
            <person name="Oeyen J.P."/>
            <person name="Petersen M."/>
            <person name="Panagiotis P."/>
            <person name="Wilbrandt J."/>
            <person name="Tanja T."/>
        </authorList>
    </citation>
    <scope>NUCLEOTIDE SEQUENCE</scope>
    <source>
        <strain evidence="2">GBR_01_08_01A</strain>
        <tissue evidence="2">Thorax + abdomen</tissue>
    </source>
</reference>
<evidence type="ECO:0000313" key="2">
    <source>
        <dbReference type="EMBL" id="KAK2583906.1"/>
    </source>
</evidence>
<evidence type="ECO:0000313" key="3">
    <source>
        <dbReference type="Proteomes" id="UP001258017"/>
    </source>
</evidence>
<organism evidence="2 3">
    <name type="scientific">Odynerus spinipes</name>
    <dbReference type="NCBI Taxonomy" id="1348599"/>
    <lineage>
        <taxon>Eukaryota</taxon>
        <taxon>Metazoa</taxon>
        <taxon>Ecdysozoa</taxon>
        <taxon>Arthropoda</taxon>
        <taxon>Hexapoda</taxon>
        <taxon>Insecta</taxon>
        <taxon>Pterygota</taxon>
        <taxon>Neoptera</taxon>
        <taxon>Endopterygota</taxon>
        <taxon>Hymenoptera</taxon>
        <taxon>Apocrita</taxon>
        <taxon>Aculeata</taxon>
        <taxon>Vespoidea</taxon>
        <taxon>Vespidae</taxon>
        <taxon>Eumeninae</taxon>
        <taxon>Odynerus</taxon>
    </lineage>
</organism>
<dbReference type="SUPFAM" id="SSF51126">
    <property type="entry name" value="Pectin lyase-like"/>
    <property type="match status" value="1"/>
</dbReference>
<proteinExistence type="predicted"/>